<organism evidence="2 3">
    <name type="scientific">Pantoea leporis</name>
    <dbReference type="NCBI Taxonomy" id="2933780"/>
    <lineage>
        <taxon>Bacteria</taxon>
        <taxon>Pseudomonadati</taxon>
        <taxon>Pseudomonadota</taxon>
        <taxon>Gammaproteobacteria</taxon>
        <taxon>Enterobacterales</taxon>
        <taxon>Erwiniaceae</taxon>
        <taxon>Pantoea</taxon>
    </lineage>
</organism>
<keyword evidence="3" id="KW-1185">Reference proteome</keyword>
<dbReference type="InterPro" id="IPR053392">
    <property type="entry name" value="Transposase_IS30-like"/>
</dbReference>
<evidence type="ECO:0000313" key="2">
    <source>
        <dbReference type="EMBL" id="MET3078483.1"/>
    </source>
</evidence>
<accession>A0ABV2E5B7</accession>
<evidence type="ECO:0000259" key="1">
    <source>
        <dbReference type="PROSITE" id="PS50994"/>
    </source>
</evidence>
<dbReference type="EMBL" id="JBEWWF010000021">
    <property type="protein sequence ID" value="MET3078483.1"/>
    <property type="molecule type" value="Genomic_DNA"/>
</dbReference>
<protein>
    <submittedName>
        <fullName evidence="2">IS30 family transposase</fullName>
    </submittedName>
</protein>
<dbReference type="PANTHER" id="PTHR10948">
    <property type="entry name" value="TRANSPOSASE"/>
    <property type="match status" value="1"/>
</dbReference>
<feature type="non-terminal residue" evidence="2">
    <location>
        <position position="1"/>
    </location>
</feature>
<dbReference type="PROSITE" id="PS50994">
    <property type="entry name" value="INTEGRASE"/>
    <property type="match status" value="1"/>
</dbReference>
<evidence type="ECO:0000313" key="3">
    <source>
        <dbReference type="Proteomes" id="UP001548992"/>
    </source>
</evidence>
<dbReference type="PANTHER" id="PTHR10948:SF23">
    <property type="entry name" value="TRANSPOSASE INSI FOR INSERTION SEQUENCE ELEMENT IS30A-RELATED"/>
    <property type="match status" value="1"/>
</dbReference>
<dbReference type="Gene3D" id="3.30.420.10">
    <property type="entry name" value="Ribonuclease H-like superfamily/Ribonuclease H"/>
    <property type="match status" value="1"/>
</dbReference>
<feature type="domain" description="Integrase catalytic" evidence="1">
    <location>
        <begin position="39"/>
        <end position="200"/>
    </location>
</feature>
<gene>
    <name evidence="2" type="ORF">ABXV16_22285</name>
</gene>
<dbReference type="InterPro" id="IPR001584">
    <property type="entry name" value="Integrase_cat-core"/>
</dbReference>
<dbReference type="Pfam" id="PF00665">
    <property type="entry name" value="rve"/>
    <property type="match status" value="1"/>
</dbReference>
<dbReference type="InterPro" id="IPR036397">
    <property type="entry name" value="RNaseH_sf"/>
</dbReference>
<dbReference type="RefSeq" id="WP_354468520.1">
    <property type="nucleotide sequence ID" value="NZ_JBEWWF010000021.1"/>
</dbReference>
<name>A0ABV2E5B7_9GAMM</name>
<dbReference type="InterPro" id="IPR051917">
    <property type="entry name" value="Transposase-Integrase"/>
</dbReference>
<dbReference type="NCBIfam" id="NF033563">
    <property type="entry name" value="transpos_IS30"/>
    <property type="match status" value="1"/>
</dbReference>
<dbReference type="InterPro" id="IPR012337">
    <property type="entry name" value="RNaseH-like_sf"/>
</dbReference>
<sequence length="204" mass="23194">GALKKELQQCLRSGRVVRRSRTSSLKGKGLGSIPNTISISERPPEAADRAIPGHWEGDLIQGSKNSYIVTLVERHSRFVMLARIRDNKTITVISALIKQARELPAELYKTLTWDRGAEMTNHTRFTVATDIQVYFCDPQSPWQRGSNENTNRLLRQYFPKGTDLSVHSQERLNSVARQLNERPRKTLDYESPAERFNQCVASIS</sequence>
<dbReference type="Proteomes" id="UP001548992">
    <property type="component" value="Unassembled WGS sequence"/>
</dbReference>
<reference evidence="2 3" key="1">
    <citation type="submission" date="2024-07" db="EMBL/GenBank/DDBJ databases">
        <title>Isolation, whole-genome sequencing, and annotation of five antibiotic-resistant bacteria from environmental samples.</title>
        <authorList>
            <person name="Bedore T."/>
            <person name="Hudson A.O."/>
            <person name="Kumar G."/>
        </authorList>
    </citation>
    <scope>NUCLEOTIDE SEQUENCE [LARGE SCALE GENOMIC DNA]</scope>
    <source>
        <strain evidence="2 3">RIT844</strain>
    </source>
</reference>
<comment type="caution">
    <text evidence="2">The sequence shown here is derived from an EMBL/GenBank/DDBJ whole genome shotgun (WGS) entry which is preliminary data.</text>
</comment>
<proteinExistence type="predicted"/>
<dbReference type="SUPFAM" id="SSF53098">
    <property type="entry name" value="Ribonuclease H-like"/>
    <property type="match status" value="1"/>
</dbReference>